<comment type="caution">
    <text evidence="1">The sequence shown here is derived from an EMBL/GenBank/DDBJ whole genome shotgun (WGS) entry which is preliminary data.</text>
</comment>
<proteinExistence type="predicted"/>
<gene>
    <name evidence="1" type="ORF">LCGC14_2214240</name>
</gene>
<feature type="non-terminal residue" evidence="1">
    <location>
        <position position="377"/>
    </location>
</feature>
<protein>
    <submittedName>
        <fullName evidence="1">Uncharacterized protein</fullName>
    </submittedName>
</protein>
<organism evidence="1">
    <name type="scientific">marine sediment metagenome</name>
    <dbReference type="NCBI Taxonomy" id="412755"/>
    <lineage>
        <taxon>unclassified sequences</taxon>
        <taxon>metagenomes</taxon>
        <taxon>ecological metagenomes</taxon>
    </lineage>
</organism>
<dbReference type="AlphaFoldDB" id="A0A0F8W1Z4"/>
<sequence>MRLNYEWNGCIYDDIQNAVGVFLDKHGIECGILRKGSTKAQGYVEMVVSIDGASISIPLGTKFSSALNTYISDAITIAPLILEMTKSKTGISYDYFPTYIDAITVSGIDEIKLDNGDVVDPADYSVDPIYLNNIIWVSGSSSYLEEDETYTVKFTGNMTIRIEVSSVATGDDANVLIGDVTTSTDFPSNAVTNKAAIDGGMDKETDTNYRERLLSARRRSFTLDSVKDIILGIEGVRSTKVYQSIGVDQTSIADWDNKSTGQILKVTGQRPLYSQSFVPGDLVATLGRITLWGEANNLPPAVTFPPTSKFSKISTFPLISIFKSFVPPPAPNLKSPFALVAVIILAPTLFKAIWPVLVNPSNVGEAPVCMSCGPDRV</sequence>
<name>A0A0F8W1Z4_9ZZZZ</name>
<evidence type="ECO:0000313" key="1">
    <source>
        <dbReference type="EMBL" id="KKK42190.1"/>
    </source>
</evidence>
<accession>A0A0F8W1Z4</accession>
<dbReference type="EMBL" id="LAZR01070343">
    <property type="protein sequence ID" value="KKK42190.1"/>
    <property type="molecule type" value="Genomic_DNA"/>
</dbReference>
<reference evidence="1" key="1">
    <citation type="journal article" date="2015" name="Nature">
        <title>Complex archaea that bridge the gap between prokaryotes and eukaryotes.</title>
        <authorList>
            <person name="Spang A."/>
            <person name="Saw J.H."/>
            <person name="Jorgensen S.L."/>
            <person name="Zaremba-Niedzwiedzka K."/>
            <person name="Martijn J."/>
            <person name="Lind A.E."/>
            <person name="van Eijk R."/>
            <person name="Schleper C."/>
            <person name="Guy L."/>
            <person name="Ettema T.J."/>
        </authorList>
    </citation>
    <scope>NUCLEOTIDE SEQUENCE</scope>
</reference>